<evidence type="ECO:0000313" key="1">
    <source>
        <dbReference type="EMBL" id="KMO32699.1"/>
    </source>
</evidence>
<reference evidence="1 2" key="1">
    <citation type="submission" date="2015-03" db="EMBL/GenBank/DDBJ databases">
        <title>Genome sequencing of Methylobacterium aquaticum DSM16371 type strain.</title>
        <authorList>
            <person name="Chaudhry V."/>
            <person name="Patil P.B."/>
        </authorList>
    </citation>
    <scope>NUCLEOTIDE SEQUENCE [LARGE SCALE GENOMIC DNA]</scope>
    <source>
        <strain evidence="1 2">DSM 16371</strain>
    </source>
</reference>
<comment type="caution">
    <text evidence="1">The sequence shown here is derived from an EMBL/GenBank/DDBJ whole genome shotgun (WGS) entry which is preliminary data.</text>
</comment>
<dbReference type="AlphaFoldDB" id="A0A0J6SGA5"/>
<dbReference type="EMBL" id="LABX01000131">
    <property type="protein sequence ID" value="KMO32699.1"/>
    <property type="molecule type" value="Genomic_DNA"/>
</dbReference>
<accession>A0A0J6SGA5</accession>
<name>A0A0J6SGA5_9HYPH</name>
<sequence length="64" mass="7187">MQQIHHGGQMRRSRLHLAASEAAGRCGGVQRVSDQGRIILGEHRVERGGDPFVAVEVVRRFVRR</sequence>
<dbReference type="RefSeq" id="WP_048464993.1">
    <property type="nucleotide sequence ID" value="NZ_JBNTQU010000001.1"/>
</dbReference>
<evidence type="ECO:0000313" key="2">
    <source>
        <dbReference type="Proteomes" id="UP000035929"/>
    </source>
</evidence>
<gene>
    <name evidence="1" type="ORF">VP06_17205</name>
</gene>
<proteinExistence type="predicted"/>
<organism evidence="1 2">
    <name type="scientific">Methylobacterium aquaticum</name>
    <dbReference type="NCBI Taxonomy" id="270351"/>
    <lineage>
        <taxon>Bacteria</taxon>
        <taxon>Pseudomonadati</taxon>
        <taxon>Pseudomonadota</taxon>
        <taxon>Alphaproteobacteria</taxon>
        <taxon>Hyphomicrobiales</taxon>
        <taxon>Methylobacteriaceae</taxon>
        <taxon>Methylobacterium</taxon>
    </lineage>
</organism>
<dbReference type="Proteomes" id="UP000035929">
    <property type="component" value="Unassembled WGS sequence"/>
</dbReference>
<dbReference type="PATRIC" id="fig|270351.6.peg.1007"/>
<protein>
    <submittedName>
        <fullName evidence="1">Uncharacterized protein</fullName>
    </submittedName>
</protein>